<dbReference type="InterPro" id="IPR052955">
    <property type="entry name" value="UPF0703_membrane_permease"/>
</dbReference>
<dbReference type="RefSeq" id="WP_176704652.1">
    <property type="nucleotide sequence ID" value="NZ_LO017728.1"/>
</dbReference>
<evidence type="ECO:0000256" key="1">
    <source>
        <dbReference type="SAM" id="Phobius"/>
    </source>
</evidence>
<evidence type="ECO:0000313" key="4">
    <source>
        <dbReference type="EMBL" id="CRH08323.1"/>
    </source>
</evidence>
<dbReference type="AlphaFoldDB" id="A0A1S7LR39"/>
<dbReference type="InterPro" id="IPR015402">
    <property type="entry name" value="DUF1980"/>
</dbReference>
<feature type="transmembrane region" description="Helical" evidence="1">
    <location>
        <begin position="12"/>
        <end position="28"/>
    </location>
</feature>
<dbReference type="NCBIfam" id="TIGR03943">
    <property type="entry name" value="TIGR03943 family putative permease subunit"/>
    <property type="match status" value="1"/>
</dbReference>
<name>A0A1S7LR39_MAGMO</name>
<dbReference type="Pfam" id="PF21537">
    <property type="entry name" value="DUF1980_C"/>
    <property type="match status" value="1"/>
</dbReference>
<dbReference type="EMBL" id="LO017728">
    <property type="protein sequence ID" value="CRH08323.1"/>
    <property type="molecule type" value="Genomic_DNA"/>
</dbReference>
<dbReference type="PANTHER" id="PTHR40047">
    <property type="entry name" value="UPF0703 PROTEIN YCGQ"/>
    <property type="match status" value="1"/>
</dbReference>
<evidence type="ECO:0000259" key="2">
    <source>
        <dbReference type="Pfam" id="PF21537"/>
    </source>
</evidence>
<keyword evidence="1" id="KW-0812">Transmembrane</keyword>
<protein>
    <recommendedName>
        <fullName evidence="2">DUF1980 domain-containing protein</fullName>
    </recommendedName>
</protein>
<dbReference type="InterPro" id="IPR048447">
    <property type="entry name" value="DUF1980_C"/>
</dbReference>
<gene>
    <name evidence="3" type="ORF">MAGMO_4128</name>
    <name evidence="4" type="ORF">MAGMO_p10024</name>
</gene>
<organism evidence="3">
    <name type="scientific">Magnetococcus massalia (strain MO-1)</name>
    <dbReference type="NCBI Taxonomy" id="451514"/>
    <lineage>
        <taxon>Bacteria</taxon>
        <taxon>Pseudomonadati</taxon>
        <taxon>Pseudomonadota</taxon>
        <taxon>Magnetococcia</taxon>
        <taxon>Magnetococcales</taxon>
        <taxon>Magnetococcaceae</taxon>
        <taxon>Magnetococcus</taxon>
    </lineage>
</organism>
<dbReference type="EMBL" id="LO017727">
    <property type="protein sequence ID" value="CRH08256.1"/>
    <property type="molecule type" value="Genomic_DNA"/>
</dbReference>
<keyword evidence="1" id="KW-1133">Transmembrane helix</keyword>
<sequence length="267" mass="29891">MMRHLFERWGSPLQMAGWLLFMGWIYWGDYAHSYLADLQIDLLIAGWGVLLLIFITQLWQALFKHDDTCGCSDHDHSHTQHDPPLQQSVLILVHFIPWALFVIAGVNTLTIQNQRSLTVSSMRIQQDLVEPAIDVEMVKAGKRVNVTLIDLYSQDILKQNAKVTLIGRVMPLAPDQVTAHMPGHTGSATLLYRMAIACCAADATPLGALLLGQEEALAKLPKDHWVEITATTAGERGKNKLIALEVEKMQSTEQPKKPYLFWLGSLS</sequence>
<evidence type="ECO:0000313" key="3">
    <source>
        <dbReference type="EMBL" id="CRH08256.1"/>
    </source>
</evidence>
<feature type="transmembrane region" description="Helical" evidence="1">
    <location>
        <begin position="89"/>
        <end position="111"/>
    </location>
</feature>
<dbReference type="PANTHER" id="PTHR40047:SF1">
    <property type="entry name" value="UPF0703 PROTEIN YCGQ"/>
    <property type="match status" value="1"/>
</dbReference>
<reference evidence="3" key="1">
    <citation type="submission" date="2015-04" db="EMBL/GenBank/DDBJ databases">
        <authorList>
            <person name="Syromyatnikov M.Y."/>
            <person name="Popov V.N."/>
        </authorList>
    </citation>
    <scope>NUCLEOTIDE SEQUENCE</scope>
    <source>
        <strain evidence="3">MO-1</strain>
        <plasmid evidence="4">MAGMO_p1</plasmid>
    </source>
</reference>
<geneLocation type="plasmid" evidence="4">
    <name>MAGMO_p1</name>
</geneLocation>
<keyword evidence="1" id="KW-0472">Membrane</keyword>
<proteinExistence type="predicted"/>
<feature type="domain" description="DUF1980" evidence="2">
    <location>
        <begin position="184"/>
        <end position="261"/>
    </location>
</feature>
<accession>A0A1S7LR39</accession>
<keyword evidence="4" id="KW-0614">Plasmid</keyword>
<feature type="transmembrane region" description="Helical" evidence="1">
    <location>
        <begin position="40"/>
        <end position="59"/>
    </location>
</feature>